<reference evidence="2 3" key="1">
    <citation type="submission" date="2017-06" db="EMBL/GenBank/DDBJ databases">
        <title>Sequencing and comparative analysis of myxobacterial genomes.</title>
        <authorList>
            <person name="Rupp O."/>
            <person name="Goesmann A."/>
            <person name="Sogaard-Andersen L."/>
        </authorList>
    </citation>
    <scope>NUCLEOTIDE SEQUENCE [LARGE SCALE GENOMIC DNA]</scope>
    <source>
        <strain evidence="2 3">DSM 52655</strain>
    </source>
</reference>
<feature type="transmembrane region" description="Helical" evidence="1">
    <location>
        <begin position="63"/>
        <end position="81"/>
    </location>
</feature>
<evidence type="ECO:0000313" key="3">
    <source>
        <dbReference type="Proteomes" id="UP000217257"/>
    </source>
</evidence>
<gene>
    <name evidence="2" type="ORF">CYFUS_007209</name>
</gene>
<name>A0A250JCV9_9BACT</name>
<organism evidence="2 3">
    <name type="scientific">Cystobacter fuscus</name>
    <dbReference type="NCBI Taxonomy" id="43"/>
    <lineage>
        <taxon>Bacteria</taxon>
        <taxon>Pseudomonadati</taxon>
        <taxon>Myxococcota</taxon>
        <taxon>Myxococcia</taxon>
        <taxon>Myxococcales</taxon>
        <taxon>Cystobacterineae</taxon>
        <taxon>Archangiaceae</taxon>
        <taxon>Cystobacter</taxon>
    </lineage>
</organism>
<evidence type="ECO:0008006" key="4">
    <source>
        <dbReference type="Google" id="ProtNLM"/>
    </source>
</evidence>
<feature type="transmembrane region" description="Helical" evidence="1">
    <location>
        <begin position="39"/>
        <end position="56"/>
    </location>
</feature>
<sequence>MPSRRAAVLFTLCSGGAVLIGCGVAAAHAVPPALWARNAGAWILGALLATVLARTATPRMARVCLLLVPAAIAATFLDGGLSGVHRWIRLGPVRLNAAELLLPVGLVAWSSLAPRRFPFALTVPGIGLVLALQPDASQAVALAGAVLAIQLAQRPQGALGWVGVAVSTAAALIALFRPDPLLPVPEVEGILGLARDTSPLLALLAVLTLAGAVLSPLVAVKGPLPAAAMGLAVYLALSALAPGLGAFPVPLVGMGASPILGAWCGLGLLVGLGRPRRS</sequence>
<evidence type="ECO:0000313" key="2">
    <source>
        <dbReference type="EMBL" id="ATB41739.1"/>
    </source>
</evidence>
<dbReference type="PROSITE" id="PS51257">
    <property type="entry name" value="PROKAR_LIPOPROTEIN"/>
    <property type="match status" value="1"/>
</dbReference>
<accession>A0A250JCV9</accession>
<feature type="transmembrane region" description="Helical" evidence="1">
    <location>
        <begin position="158"/>
        <end position="177"/>
    </location>
</feature>
<feature type="transmembrane region" description="Helical" evidence="1">
    <location>
        <begin position="197"/>
        <end position="219"/>
    </location>
</feature>
<feature type="transmembrane region" description="Helical" evidence="1">
    <location>
        <begin position="251"/>
        <end position="272"/>
    </location>
</feature>
<dbReference type="AlphaFoldDB" id="A0A250JCV9"/>
<feature type="transmembrane region" description="Helical" evidence="1">
    <location>
        <begin position="226"/>
        <end position="245"/>
    </location>
</feature>
<feature type="transmembrane region" description="Helical" evidence="1">
    <location>
        <begin position="93"/>
        <end position="112"/>
    </location>
</feature>
<protein>
    <recommendedName>
        <fullName evidence="4">Cell wall polymerase</fullName>
    </recommendedName>
</protein>
<dbReference type="Proteomes" id="UP000217257">
    <property type="component" value="Chromosome"/>
</dbReference>
<proteinExistence type="predicted"/>
<keyword evidence="1" id="KW-1133">Transmembrane helix</keyword>
<keyword evidence="1" id="KW-0472">Membrane</keyword>
<dbReference type="EMBL" id="CP022098">
    <property type="protein sequence ID" value="ATB41739.1"/>
    <property type="molecule type" value="Genomic_DNA"/>
</dbReference>
<dbReference type="KEGG" id="cfus:CYFUS_007209"/>
<keyword evidence="1" id="KW-0812">Transmembrane</keyword>
<evidence type="ECO:0000256" key="1">
    <source>
        <dbReference type="SAM" id="Phobius"/>
    </source>
</evidence>